<accession>H2APQ5</accession>
<protein>
    <recommendedName>
        <fullName evidence="14">Guanine nucleotide-binding protein alpha-2 subunit</fullName>
    </recommendedName>
</protein>
<feature type="binding site" evidence="9">
    <location>
        <begin position="207"/>
        <end position="208"/>
    </location>
    <ligand>
        <name>GTP</name>
        <dbReference type="ChEBI" id="CHEBI:37565"/>
    </ligand>
</feature>
<dbReference type="FunCoup" id="H2APQ5">
    <property type="interactions" value="412"/>
</dbReference>
<dbReference type="GO" id="GO:0005525">
    <property type="term" value="F:GTP binding"/>
    <property type="evidence" value="ECO:0007669"/>
    <property type="project" value="UniProtKB-KW"/>
</dbReference>
<organism evidence="12 13">
    <name type="scientific">Kazachstania africana (strain ATCC 22294 / BCRC 22015 / CBS 2517 / CECT 1963 / NBRC 1671 / NRRL Y-8276)</name>
    <name type="common">Yeast</name>
    <name type="synonym">Kluyveromyces africanus</name>
    <dbReference type="NCBI Taxonomy" id="1071382"/>
    <lineage>
        <taxon>Eukaryota</taxon>
        <taxon>Fungi</taxon>
        <taxon>Dikarya</taxon>
        <taxon>Ascomycota</taxon>
        <taxon>Saccharomycotina</taxon>
        <taxon>Saccharomycetes</taxon>
        <taxon>Saccharomycetales</taxon>
        <taxon>Saccharomycetaceae</taxon>
        <taxon>Kazachstania</taxon>
    </lineage>
</organism>
<keyword evidence="3 9" id="KW-0547">Nucleotide-binding</keyword>
<dbReference type="PANTHER" id="PTHR10218">
    <property type="entry name" value="GTP-BINDING PROTEIN ALPHA SUBUNIT"/>
    <property type="match status" value="1"/>
</dbReference>
<gene>
    <name evidence="12" type="primary">KAFR0B00560</name>
    <name evidence="12" type="ORF">KAFR_0B00560</name>
</gene>
<dbReference type="GO" id="GO:0001403">
    <property type="term" value="P:invasive growth in response to glucose limitation"/>
    <property type="evidence" value="ECO:0007669"/>
    <property type="project" value="EnsemblFungi"/>
</dbReference>
<dbReference type="InterPro" id="IPR011025">
    <property type="entry name" value="GproteinA_insert"/>
</dbReference>
<dbReference type="HOGENOM" id="CLU_014184_6_0_1"/>
<feature type="compositionally biased region" description="Low complexity" evidence="11">
    <location>
        <begin position="17"/>
        <end position="28"/>
    </location>
</feature>
<dbReference type="Gene3D" id="1.10.400.10">
    <property type="entry name" value="GI Alpha 1, domain 2-like"/>
    <property type="match status" value="1"/>
</dbReference>
<feature type="binding site" evidence="9">
    <location>
        <begin position="236"/>
        <end position="242"/>
    </location>
    <ligand>
        <name>GTP</name>
        <dbReference type="ChEBI" id="CHEBI:37565"/>
    </ligand>
</feature>
<dbReference type="SUPFAM" id="SSF52540">
    <property type="entry name" value="P-loop containing nucleoside triphosphate hydrolases"/>
    <property type="match status" value="1"/>
</dbReference>
<dbReference type="Gene3D" id="3.40.50.300">
    <property type="entry name" value="P-loop containing nucleotide triphosphate hydrolases"/>
    <property type="match status" value="1"/>
</dbReference>
<evidence type="ECO:0000256" key="1">
    <source>
        <dbReference type="ARBA" id="ARBA00022707"/>
    </source>
</evidence>
<dbReference type="InterPro" id="IPR027417">
    <property type="entry name" value="P-loop_NTPase"/>
</dbReference>
<evidence type="ECO:0000256" key="7">
    <source>
        <dbReference type="ARBA" id="ARBA00023224"/>
    </source>
</evidence>
<dbReference type="GO" id="GO:0030437">
    <property type="term" value="P:ascospore formation"/>
    <property type="evidence" value="ECO:0007669"/>
    <property type="project" value="EnsemblFungi"/>
</dbReference>
<evidence type="ECO:0000256" key="5">
    <source>
        <dbReference type="ARBA" id="ARBA00023134"/>
    </source>
</evidence>
<dbReference type="PRINTS" id="PR00318">
    <property type="entry name" value="GPROTEINA"/>
</dbReference>
<feature type="region of interest" description="Disordered" evidence="11">
    <location>
        <begin position="1"/>
        <end position="74"/>
    </location>
</feature>
<evidence type="ECO:0000313" key="12">
    <source>
        <dbReference type="EMBL" id="CCF56355.1"/>
    </source>
</evidence>
<evidence type="ECO:0000256" key="8">
    <source>
        <dbReference type="ARBA" id="ARBA00023288"/>
    </source>
</evidence>
<dbReference type="RefSeq" id="XP_003955490.1">
    <property type="nucleotide sequence ID" value="XM_003955441.1"/>
</dbReference>
<evidence type="ECO:0000313" key="13">
    <source>
        <dbReference type="Proteomes" id="UP000005220"/>
    </source>
</evidence>
<dbReference type="GO" id="GO:0010856">
    <property type="term" value="F:adenylate cyclase activator activity"/>
    <property type="evidence" value="ECO:0007669"/>
    <property type="project" value="EnsemblFungi"/>
</dbReference>
<evidence type="ECO:0000256" key="2">
    <source>
        <dbReference type="ARBA" id="ARBA00022723"/>
    </source>
</evidence>
<feature type="binding site" evidence="9">
    <location>
        <position position="386"/>
    </location>
    <ligand>
        <name>GTP</name>
        <dbReference type="ChEBI" id="CHEBI:37565"/>
    </ligand>
</feature>
<dbReference type="GO" id="GO:0005737">
    <property type="term" value="C:cytoplasm"/>
    <property type="evidence" value="ECO:0007669"/>
    <property type="project" value="EnsemblFungi"/>
</dbReference>
<dbReference type="InParanoid" id="H2APQ5"/>
<keyword evidence="5 9" id="KW-0342">GTP-binding</keyword>
<keyword evidence="6" id="KW-0564">Palmitate</keyword>
<feature type="binding site" evidence="9">
    <location>
        <begin position="262"/>
        <end position="266"/>
    </location>
    <ligand>
        <name>GTP</name>
        <dbReference type="ChEBI" id="CHEBI:37565"/>
    </ligand>
</feature>
<dbReference type="eggNOG" id="KOG0082">
    <property type="taxonomic scope" value="Eukaryota"/>
</dbReference>
<dbReference type="PRINTS" id="PR01241">
    <property type="entry name" value="GPROTEINAFNG"/>
</dbReference>
<dbReference type="InterPro" id="IPR001019">
    <property type="entry name" value="Gprotein_alpha_su"/>
</dbReference>
<evidence type="ECO:0000256" key="10">
    <source>
        <dbReference type="PIRSR" id="PIRSR601019-2"/>
    </source>
</evidence>
<proteinExistence type="predicted"/>
<dbReference type="GO" id="GO:0010515">
    <property type="term" value="P:negative regulation of induction of conjugation with cellular fusion"/>
    <property type="evidence" value="ECO:0007669"/>
    <property type="project" value="EnsemblFungi"/>
</dbReference>
<evidence type="ECO:0000256" key="4">
    <source>
        <dbReference type="ARBA" id="ARBA00022842"/>
    </source>
</evidence>
<dbReference type="GO" id="GO:0003924">
    <property type="term" value="F:GTPase activity"/>
    <property type="evidence" value="ECO:0007669"/>
    <property type="project" value="EnsemblFungi"/>
</dbReference>
<evidence type="ECO:0000256" key="11">
    <source>
        <dbReference type="SAM" id="MobiDB-lite"/>
    </source>
</evidence>
<dbReference type="GO" id="GO:0000122">
    <property type="term" value="P:negative regulation of transcription by RNA polymerase II"/>
    <property type="evidence" value="ECO:0007669"/>
    <property type="project" value="EnsemblFungi"/>
</dbReference>
<dbReference type="GO" id="GO:0031683">
    <property type="term" value="F:G-protein beta/gamma-subunit complex binding"/>
    <property type="evidence" value="ECO:0007669"/>
    <property type="project" value="InterPro"/>
</dbReference>
<dbReference type="KEGG" id="kaf:KAFR_0B00560"/>
<feature type="binding site" evidence="9">
    <location>
        <begin position="92"/>
        <end position="97"/>
    </location>
    <ligand>
        <name>GTP</name>
        <dbReference type="ChEBI" id="CHEBI:37565"/>
    </ligand>
</feature>
<keyword evidence="8" id="KW-0449">Lipoprotein</keyword>
<dbReference type="SMART" id="SM00275">
    <property type="entry name" value="G_alpha"/>
    <property type="match status" value="1"/>
</dbReference>
<sequence length="414" mass="46747">MGICASKEDRPAETDRATAATGVATTTTTRHETSPPSGARNEKTGPSAQEDSTAVLKEGPRGGNDVVAAETSDPMDGTLKGELKVLLLGAGESGKSTVLQQLKIIHENGFTDSELIAFIPTIYNNILEIGKNLINGRNKFNVPWEDNLFNKEEIDNFMKLEGFDPQQPEKSLLFPEIYLNLLINLWKSQNTQKFLASADSSQVYIMDSTSYFLQSSNMKRIITSQENYKPTLQDVLRSRQKTSGIFDTHISMSSKLKLHFFDVGGQRSERKKWIHCFDNVALIIFCVSLSEYDQFLIEDTTQNRFQESLILFENIVNSRWFARTSVVLFLNKIDLFAEKLKHKPLENYFPDYNGGNDINKATKYILWRFMQLNKANLNVYPHVTQATDTSNIKLVFAAIKETVLENSLKDTGVL</sequence>
<keyword evidence="7" id="KW-0807">Transducer</keyword>
<dbReference type="OrthoDB" id="5817230at2759"/>
<dbReference type="GO" id="GO:0001664">
    <property type="term" value="F:G protein-coupled receptor binding"/>
    <property type="evidence" value="ECO:0007669"/>
    <property type="project" value="InterPro"/>
</dbReference>
<keyword evidence="1" id="KW-0519">Myristate</keyword>
<keyword evidence="13" id="KW-1185">Reference proteome</keyword>
<keyword evidence="4 10" id="KW-0460">Magnesium</keyword>
<dbReference type="Pfam" id="PF00503">
    <property type="entry name" value="G-alpha"/>
    <property type="match status" value="1"/>
</dbReference>
<evidence type="ECO:0000256" key="9">
    <source>
        <dbReference type="PIRSR" id="PIRSR601019-1"/>
    </source>
</evidence>
<dbReference type="SUPFAM" id="SSF47895">
    <property type="entry name" value="Transducin (alpha subunit), insertion domain"/>
    <property type="match status" value="1"/>
</dbReference>
<feature type="compositionally biased region" description="Basic and acidic residues" evidence="11">
    <location>
        <begin position="1"/>
        <end position="16"/>
    </location>
</feature>
<reference evidence="12 13" key="1">
    <citation type="journal article" date="2011" name="Proc. Natl. Acad. Sci. U.S.A.">
        <title>Evolutionary erosion of yeast sex chromosomes by mating-type switching accidents.</title>
        <authorList>
            <person name="Gordon J.L."/>
            <person name="Armisen D."/>
            <person name="Proux-Wera E."/>
            <person name="Oheigeartaigh S.S."/>
            <person name="Byrne K.P."/>
            <person name="Wolfe K.H."/>
        </authorList>
    </citation>
    <scope>NUCLEOTIDE SEQUENCE [LARGE SCALE GENOMIC DNA]</scope>
    <source>
        <strain evidence="13">ATCC 22294 / BCRC 22015 / CBS 2517 / CECT 1963 / NBRC 1671 / NRRL Y-8276</strain>
    </source>
</reference>
<dbReference type="Proteomes" id="UP000005220">
    <property type="component" value="Chromosome 2"/>
</dbReference>
<feature type="binding site" evidence="10">
    <location>
        <position position="96"/>
    </location>
    <ligand>
        <name>Mg(2+)</name>
        <dbReference type="ChEBI" id="CHEBI:18420"/>
    </ligand>
</feature>
<dbReference type="EMBL" id="HE650822">
    <property type="protein sequence ID" value="CCF56355.1"/>
    <property type="molecule type" value="Genomic_DNA"/>
</dbReference>
<keyword evidence="2 10" id="KW-0479">Metal-binding</keyword>
<dbReference type="CDD" id="cd00066">
    <property type="entry name" value="G-alpha"/>
    <property type="match status" value="1"/>
</dbReference>
<dbReference type="InterPro" id="IPR002975">
    <property type="entry name" value="Fungi_Gprotein_alpha"/>
</dbReference>
<feature type="binding site" evidence="10">
    <location>
        <position position="242"/>
    </location>
    <ligand>
        <name>Mg(2+)</name>
        <dbReference type="ChEBI" id="CHEBI:18420"/>
    </ligand>
</feature>
<dbReference type="GO" id="GO:0010619">
    <property type="term" value="P:adenylate cyclase-activating glucose-activated G protein-coupled receptor signaling pathway"/>
    <property type="evidence" value="ECO:0007669"/>
    <property type="project" value="EnsemblFungi"/>
</dbReference>
<name>H2APQ5_KAZAF</name>
<dbReference type="FunFam" id="3.40.50.300:FF:000181">
    <property type="entry name" value="Guanine nucleotide-binding protein subunit alpha"/>
    <property type="match status" value="1"/>
</dbReference>
<evidence type="ECO:0000256" key="3">
    <source>
        <dbReference type="ARBA" id="ARBA00022741"/>
    </source>
</evidence>
<dbReference type="GO" id="GO:0007124">
    <property type="term" value="P:pseudohyphal growth"/>
    <property type="evidence" value="ECO:0007669"/>
    <property type="project" value="EnsemblFungi"/>
</dbReference>
<dbReference type="STRING" id="1071382.H2APQ5"/>
<dbReference type="PROSITE" id="PS51882">
    <property type="entry name" value="G_ALPHA"/>
    <property type="match status" value="1"/>
</dbReference>
<evidence type="ECO:0000256" key="6">
    <source>
        <dbReference type="ARBA" id="ARBA00023139"/>
    </source>
</evidence>
<dbReference type="GO" id="GO:0046872">
    <property type="term" value="F:metal ion binding"/>
    <property type="evidence" value="ECO:0007669"/>
    <property type="project" value="UniProtKB-KW"/>
</dbReference>
<dbReference type="GO" id="GO:0005834">
    <property type="term" value="C:heterotrimeric G-protein complex"/>
    <property type="evidence" value="ECO:0007669"/>
    <property type="project" value="EnsemblFungi"/>
</dbReference>
<dbReference type="AlphaFoldDB" id="H2APQ5"/>
<evidence type="ECO:0008006" key="14">
    <source>
        <dbReference type="Google" id="ProtNLM"/>
    </source>
</evidence>
<dbReference type="GeneID" id="13882477"/>
<dbReference type="PANTHER" id="PTHR10218:SF369">
    <property type="entry name" value="GUANINE NUCLEOTIDE-BINDING PROTEIN ALPHA-2 SUBUNIT"/>
    <property type="match status" value="1"/>
</dbReference>
<feature type="binding site" evidence="9">
    <location>
        <begin position="331"/>
        <end position="334"/>
    </location>
    <ligand>
        <name>GTP</name>
        <dbReference type="ChEBI" id="CHEBI:37565"/>
    </ligand>
</feature>